<dbReference type="GO" id="GO:0033768">
    <property type="term" value="C:SUMO-targeted ubiquitin ligase complex"/>
    <property type="evidence" value="ECO:0007669"/>
    <property type="project" value="TreeGrafter"/>
</dbReference>
<accession>A0A0E0CC84</accession>
<dbReference type="GO" id="GO:0006511">
    <property type="term" value="P:ubiquitin-dependent protein catabolic process"/>
    <property type="evidence" value="ECO:0007669"/>
    <property type="project" value="TreeGrafter"/>
</dbReference>
<evidence type="ECO:0000256" key="1">
    <source>
        <dbReference type="ARBA" id="ARBA00022723"/>
    </source>
</evidence>
<dbReference type="Gramene" id="OMERI01G38980.1">
    <property type="protein sequence ID" value="OMERI01G38980.1"/>
    <property type="gene ID" value="OMERI01G38980"/>
</dbReference>
<organism evidence="7">
    <name type="scientific">Oryza meridionalis</name>
    <dbReference type="NCBI Taxonomy" id="40149"/>
    <lineage>
        <taxon>Eukaryota</taxon>
        <taxon>Viridiplantae</taxon>
        <taxon>Streptophyta</taxon>
        <taxon>Embryophyta</taxon>
        <taxon>Tracheophyta</taxon>
        <taxon>Spermatophyta</taxon>
        <taxon>Magnoliopsida</taxon>
        <taxon>Liliopsida</taxon>
        <taxon>Poales</taxon>
        <taxon>Poaceae</taxon>
        <taxon>BOP clade</taxon>
        <taxon>Oryzoideae</taxon>
        <taxon>Oryzeae</taxon>
        <taxon>Oryzinae</taxon>
        <taxon>Oryza</taxon>
    </lineage>
</organism>
<dbReference type="GO" id="GO:0140082">
    <property type="term" value="F:SUMO-ubiquitin ligase activity"/>
    <property type="evidence" value="ECO:0007669"/>
    <property type="project" value="TreeGrafter"/>
</dbReference>
<protein>
    <recommendedName>
        <fullName evidence="6">RING-type domain-containing protein</fullName>
    </recommendedName>
</protein>
<evidence type="ECO:0000256" key="4">
    <source>
        <dbReference type="PROSITE-ProRule" id="PRU00175"/>
    </source>
</evidence>
<evidence type="ECO:0000259" key="6">
    <source>
        <dbReference type="PROSITE" id="PS50089"/>
    </source>
</evidence>
<evidence type="ECO:0000313" key="7">
    <source>
        <dbReference type="EnsemblPlants" id="OMERI01G38980.1"/>
    </source>
</evidence>
<dbReference type="EnsemblPlants" id="OMERI01G38980.1">
    <property type="protein sequence ID" value="OMERI01G38980.1"/>
    <property type="gene ID" value="OMERI01G38980"/>
</dbReference>
<dbReference type="InterPro" id="IPR013083">
    <property type="entry name" value="Znf_RING/FYVE/PHD"/>
</dbReference>
<evidence type="ECO:0000256" key="3">
    <source>
        <dbReference type="ARBA" id="ARBA00022833"/>
    </source>
</evidence>
<dbReference type="PANTHER" id="PTHR47094">
    <property type="entry name" value="ELFLESS, ISOFORM B"/>
    <property type="match status" value="1"/>
</dbReference>
<dbReference type="Proteomes" id="UP000008021">
    <property type="component" value="Chromosome 1"/>
</dbReference>
<reference evidence="7" key="1">
    <citation type="submission" date="2015-04" db="UniProtKB">
        <authorList>
            <consortium name="EnsemblPlants"/>
        </authorList>
    </citation>
    <scope>IDENTIFICATION</scope>
</reference>
<dbReference type="InterPro" id="IPR017907">
    <property type="entry name" value="Znf_RING_CS"/>
</dbReference>
<proteinExistence type="predicted"/>
<dbReference type="GO" id="GO:0061630">
    <property type="term" value="F:ubiquitin protein ligase activity"/>
    <property type="evidence" value="ECO:0007669"/>
    <property type="project" value="InterPro"/>
</dbReference>
<feature type="domain" description="RING-type" evidence="6">
    <location>
        <begin position="267"/>
        <end position="305"/>
    </location>
</feature>
<sequence>MARDVVATVHPLVDPRVPLPRWVRPHARTAARRWSPSSPPTLSTTDPRPAKQRRRRPPTEPLAEALVPAPIAQAIRLHRNSMSSHDFARRVPKRRRTNKLLSQLLPDLNSLPAEGADDGGSPSSSVLVSHAQTSAVAVAGTSQHLVPEVVAGPHIGMSSCPIIVDDIDDDVVIYSASSFPQVRQQAPRTEPVVTIEDDSETTPGQAGDAVDEHVDILLSLTLGRYPRHGHQRSSNISTSPVIHIIDTPSNALPEPEKAVPKEPTFNCPVCMNELVEPSSTICGHIFCKQCIKASIQAQKKCPTCRRKLTMNNFHRVYLPSAE</sequence>
<dbReference type="PROSITE" id="PS50089">
    <property type="entry name" value="ZF_RING_2"/>
    <property type="match status" value="1"/>
</dbReference>
<dbReference type="SUPFAM" id="SSF57850">
    <property type="entry name" value="RING/U-box"/>
    <property type="match status" value="1"/>
</dbReference>
<dbReference type="AlphaFoldDB" id="A0A0E0CC84"/>
<keyword evidence="8" id="KW-1185">Reference proteome</keyword>
<dbReference type="GO" id="GO:0008270">
    <property type="term" value="F:zinc ion binding"/>
    <property type="evidence" value="ECO:0007669"/>
    <property type="project" value="UniProtKB-KW"/>
</dbReference>
<name>A0A0E0CC84_9ORYZ</name>
<feature type="region of interest" description="Disordered" evidence="5">
    <location>
        <begin position="29"/>
        <end position="67"/>
    </location>
</feature>
<evidence type="ECO:0000256" key="5">
    <source>
        <dbReference type="SAM" id="MobiDB-lite"/>
    </source>
</evidence>
<dbReference type="PROSITE" id="PS00518">
    <property type="entry name" value="ZF_RING_1"/>
    <property type="match status" value="1"/>
</dbReference>
<dbReference type="PANTHER" id="PTHR47094:SF1">
    <property type="entry name" value="RING-TYPE E3 UBIQUITIN TRANSFERASE"/>
    <property type="match status" value="1"/>
</dbReference>
<dbReference type="Gene3D" id="3.30.40.10">
    <property type="entry name" value="Zinc/RING finger domain, C3HC4 (zinc finger)"/>
    <property type="match status" value="1"/>
</dbReference>
<feature type="region of interest" description="Disordered" evidence="5">
    <location>
        <begin position="184"/>
        <end position="207"/>
    </location>
</feature>
<dbReference type="GO" id="GO:0032183">
    <property type="term" value="F:SUMO binding"/>
    <property type="evidence" value="ECO:0007669"/>
    <property type="project" value="TreeGrafter"/>
</dbReference>
<evidence type="ECO:0000313" key="8">
    <source>
        <dbReference type="Proteomes" id="UP000008021"/>
    </source>
</evidence>
<feature type="compositionally biased region" description="Low complexity" evidence="5">
    <location>
        <begin position="32"/>
        <end position="47"/>
    </location>
</feature>
<reference evidence="7" key="2">
    <citation type="submission" date="2018-05" db="EMBL/GenBank/DDBJ databases">
        <title>OmerRS3 (Oryza meridionalis Reference Sequence Version 3).</title>
        <authorList>
            <person name="Zhang J."/>
            <person name="Kudrna D."/>
            <person name="Lee S."/>
            <person name="Talag J."/>
            <person name="Welchert J."/>
            <person name="Wing R.A."/>
        </authorList>
    </citation>
    <scope>NUCLEOTIDE SEQUENCE [LARGE SCALE GENOMIC DNA]</scope>
    <source>
        <strain evidence="7">cv. OR44</strain>
    </source>
</reference>
<keyword evidence="3" id="KW-0862">Zinc</keyword>
<keyword evidence="1" id="KW-0479">Metal-binding</keyword>
<keyword evidence="2 4" id="KW-0863">Zinc-finger</keyword>
<dbReference type="SMART" id="SM00184">
    <property type="entry name" value="RING"/>
    <property type="match status" value="1"/>
</dbReference>
<dbReference type="STRING" id="40149.A0A0E0CC84"/>
<dbReference type="InterPro" id="IPR049627">
    <property type="entry name" value="SLX8"/>
</dbReference>
<dbReference type="Pfam" id="PF13923">
    <property type="entry name" value="zf-C3HC4_2"/>
    <property type="match status" value="1"/>
</dbReference>
<dbReference type="InterPro" id="IPR001841">
    <property type="entry name" value="Znf_RING"/>
</dbReference>
<evidence type="ECO:0000256" key="2">
    <source>
        <dbReference type="ARBA" id="ARBA00022771"/>
    </source>
</evidence>